<dbReference type="InterPro" id="IPR045684">
    <property type="entry name" value="DUF6191"/>
</dbReference>
<sequence>MDGVFSGMAVAAFVSIPGLVLGLLAFAFLDRMGLWANRRFRLPWRRDEVGRPVSAVALDELNVFFQATKRHEIDERRHSLIMRQDETDGAPPRSEVNLDKGTAVIRRTD</sequence>
<name>A0ABW2CEW1_9ACTN</name>
<gene>
    <name evidence="3" type="ORF">ACFQKB_10255</name>
</gene>
<accession>A0ABW2CEW1</accession>
<dbReference type="Proteomes" id="UP001596380">
    <property type="component" value="Unassembled WGS sequence"/>
</dbReference>
<reference evidence="4" key="1">
    <citation type="journal article" date="2019" name="Int. J. Syst. Evol. Microbiol.">
        <title>The Global Catalogue of Microorganisms (GCM) 10K type strain sequencing project: providing services to taxonomists for standard genome sequencing and annotation.</title>
        <authorList>
            <consortium name="The Broad Institute Genomics Platform"/>
            <consortium name="The Broad Institute Genome Sequencing Center for Infectious Disease"/>
            <person name="Wu L."/>
            <person name="Ma J."/>
        </authorList>
    </citation>
    <scope>NUCLEOTIDE SEQUENCE [LARGE SCALE GENOMIC DNA]</scope>
    <source>
        <strain evidence="4">JCM 3369</strain>
    </source>
</reference>
<proteinExistence type="predicted"/>
<keyword evidence="2" id="KW-0472">Membrane</keyword>
<keyword evidence="2" id="KW-0812">Transmembrane</keyword>
<feature type="region of interest" description="Disordered" evidence="1">
    <location>
        <begin position="80"/>
        <end position="109"/>
    </location>
</feature>
<evidence type="ECO:0000313" key="3">
    <source>
        <dbReference type="EMBL" id="MFC6880147.1"/>
    </source>
</evidence>
<organism evidence="3 4">
    <name type="scientific">Actinomadura yumaensis</name>
    <dbReference type="NCBI Taxonomy" id="111807"/>
    <lineage>
        <taxon>Bacteria</taxon>
        <taxon>Bacillati</taxon>
        <taxon>Actinomycetota</taxon>
        <taxon>Actinomycetes</taxon>
        <taxon>Streptosporangiales</taxon>
        <taxon>Thermomonosporaceae</taxon>
        <taxon>Actinomadura</taxon>
    </lineage>
</organism>
<evidence type="ECO:0000256" key="1">
    <source>
        <dbReference type="SAM" id="MobiDB-lite"/>
    </source>
</evidence>
<dbReference type="EMBL" id="JBHSXS010000004">
    <property type="protein sequence ID" value="MFC6880147.1"/>
    <property type="molecule type" value="Genomic_DNA"/>
</dbReference>
<evidence type="ECO:0000256" key="2">
    <source>
        <dbReference type="SAM" id="Phobius"/>
    </source>
</evidence>
<feature type="transmembrane region" description="Helical" evidence="2">
    <location>
        <begin position="6"/>
        <end position="29"/>
    </location>
</feature>
<dbReference type="RefSeq" id="WP_160820642.1">
    <property type="nucleotide sequence ID" value="NZ_JBHSXE010000001.1"/>
</dbReference>
<evidence type="ECO:0000313" key="4">
    <source>
        <dbReference type="Proteomes" id="UP001596380"/>
    </source>
</evidence>
<comment type="caution">
    <text evidence="3">The sequence shown here is derived from an EMBL/GenBank/DDBJ whole genome shotgun (WGS) entry which is preliminary data.</text>
</comment>
<protein>
    <submittedName>
        <fullName evidence="3">DUF6191 domain-containing protein</fullName>
    </submittedName>
</protein>
<keyword evidence="4" id="KW-1185">Reference proteome</keyword>
<keyword evidence="2" id="KW-1133">Transmembrane helix</keyword>
<dbReference type="Pfam" id="PF19690">
    <property type="entry name" value="DUF6191"/>
    <property type="match status" value="1"/>
</dbReference>